<dbReference type="HOGENOM" id="CLU_102964_0_0_9"/>
<keyword evidence="2" id="KW-0012">Acyltransferase</keyword>
<dbReference type="PROSITE" id="PS51186">
    <property type="entry name" value="GNAT"/>
    <property type="match status" value="1"/>
</dbReference>
<organism evidence="4 5">
    <name type="scientific">Paenibacillus mucilaginosus (strain KNP414)</name>
    <dbReference type="NCBI Taxonomy" id="1036673"/>
    <lineage>
        <taxon>Bacteria</taxon>
        <taxon>Bacillati</taxon>
        <taxon>Bacillota</taxon>
        <taxon>Bacilli</taxon>
        <taxon>Bacillales</taxon>
        <taxon>Paenibacillaceae</taxon>
        <taxon>Paenibacillus</taxon>
    </lineage>
</organism>
<dbReference type="CDD" id="cd04301">
    <property type="entry name" value="NAT_SF"/>
    <property type="match status" value="1"/>
</dbReference>
<accession>F8FLD0</accession>
<dbReference type="SUPFAM" id="SSF55729">
    <property type="entry name" value="Acyl-CoA N-acyltransferases (Nat)"/>
    <property type="match status" value="1"/>
</dbReference>
<sequence>MSITAELQIRDAHPREREEAVSLSVAAYSEYRESYSGEFWEGYKQSMRDLWFREDLPAGRIIAVRDGRLLGCLLLYPPVERLYERLQANIPYHEIRLLAVDPAARGQGIATALIRECAERARSGGDPYLGLHTTQQMRAAVRLYRRLGFERAPEFDFPGGDERTLVEAYRLPLEGGLSLLSAAL</sequence>
<name>F8FLD0_PAEMK</name>
<dbReference type="PATRIC" id="fig|1036673.3.peg.4588"/>
<reference evidence="4 5" key="2">
    <citation type="journal article" date="2013" name="Genome Announc.">
        <title>Genome Sequence of Growth-Improving Paenibacillus mucilaginosus Strain KNP414.</title>
        <authorList>
            <person name="Lu J.J."/>
            <person name="Wang J.F."/>
            <person name="Hu X.F."/>
        </authorList>
    </citation>
    <scope>NUCLEOTIDE SEQUENCE [LARGE SCALE GENOMIC DNA]</scope>
    <source>
        <strain evidence="4 5">KNP414</strain>
    </source>
</reference>
<proteinExistence type="predicted"/>
<keyword evidence="1 4" id="KW-0808">Transferase</keyword>
<evidence type="ECO:0000256" key="2">
    <source>
        <dbReference type="ARBA" id="ARBA00023315"/>
    </source>
</evidence>
<dbReference type="PANTHER" id="PTHR43877:SF2">
    <property type="entry name" value="AMINOALKYLPHOSPHONATE N-ACETYLTRANSFERASE-RELATED"/>
    <property type="match status" value="1"/>
</dbReference>
<dbReference type="EMBL" id="CP002869">
    <property type="protein sequence ID" value="AEI43498.1"/>
    <property type="molecule type" value="Genomic_DNA"/>
</dbReference>
<dbReference type="GO" id="GO:0016747">
    <property type="term" value="F:acyltransferase activity, transferring groups other than amino-acyl groups"/>
    <property type="evidence" value="ECO:0007669"/>
    <property type="project" value="InterPro"/>
</dbReference>
<dbReference type="InterPro" id="IPR000182">
    <property type="entry name" value="GNAT_dom"/>
</dbReference>
<dbReference type="Proteomes" id="UP000006620">
    <property type="component" value="Chromosome"/>
</dbReference>
<dbReference type="Gene3D" id="3.40.630.30">
    <property type="match status" value="1"/>
</dbReference>
<evidence type="ECO:0000313" key="5">
    <source>
        <dbReference type="Proteomes" id="UP000006620"/>
    </source>
</evidence>
<gene>
    <name evidence="4" type="ordered locus">KNP414_04973</name>
</gene>
<evidence type="ECO:0000256" key="1">
    <source>
        <dbReference type="ARBA" id="ARBA00022679"/>
    </source>
</evidence>
<dbReference type="InterPro" id="IPR016181">
    <property type="entry name" value="Acyl_CoA_acyltransferase"/>
</dbReference>
<dbReference type="RefSeq" id="WP_013918651.1">
    <property type="nucleotide sequence ID" value="NC_015690.1"/>
</dbReference>
<dbReference type="AlphaFoldDB" id="F8FLD0"/>
<evidence type="ECO:0000313" key="4">
    <source>
        <dbReference type="EMBL" id="AEI43498.1"/>
    </source>
</evidence>
<dbReference type="KEGG" id="pms:KNP414_04973"/>
<dbReference type="InterPro" id="IPR050832">
    <property type="entry name" value="Bact_Acetyltransf"/>
</dbReference>
<protein>
    <submittedName>
        <fullName evidence="4">GCN5-related N-acetyltransferase</fullName>
    </submittedName>
</protein>
<feature type="domain" description="N-acetyltransferase" evidence="3">
    <location>
        <begin position="7"/>
        <end position="172"/>
    </location>
</feature>
<reference evidence="5" key="1">
    <citation type="submission" date="2011-06" db="EMBL/GenBank/DDBJ databases">
        <title>Complete genome sequence of Paenibacillus mucilaginosus KNP414.</title>
        <authorList>
            <person name="Wang J."/>
            <person name="Hu S."/>
            <person name="Hu X."/>
            <person name="Zhang B."/>
            <person name="Dong D."/>
            <person name="Zhang S."/>
            <person name="Zhao K."/>
            <person name="Wu D."/>
        </authorList>
    </citation>
    <scope>NUCLEOTIDE SEQUENCE [LARGE SCALE GENOMIC DNA]</scope>
    <source>
        <strain evidence="5">KNP414</strain>
    </source>
</reference>
<evidence type="ECO:0000259" key="3">
    <source>
        <dbReference type="PROSITE" id="PS51186"/>
    </source>
</evidence>
<dbReference type="PANTHER" id="PTHR43877">
    <property type="entry name" value="AMINOALKYLPHOSPHONATE N-ACETYLTRANSFERASE-RELATED-RELATED"/>
    <property type="match status" value="1"/>
</dbReference>
<dbReference type="Pfam" id="PF00583">
    <property type="entry name" value="Acetyltransf_1"/>
    <property type="match status" value="1"/>
</dbReference>